<reference evidence="2" key="1">
    <citation type="journal article" date="2020" name="Cell">
        <title>Large-Scale Comparative Analyses of Tick Genomes Elucidate Their Genetic Diversity and Vector Capacities.</title>
        <authorList>
            <consortium name="Tick Genome and Microbiome Consortium (TIGMIC)"/>
            <person name="Jia N."/>
            <person name="Wang J."/>
            <person name="Shi W."/>
            <person name="Du L."/>
            <person name="Sun Y."/>
            <person name="Zhan W."/>
            <person name="Jiang J.F."/>
            <person name="Wang Q."/>
            <person name="Zhang B."/>
            <person name="Ji P."/>
            <person name="Bell-Sakyi L."/>
            <person name="Cui X.M."/>
            <person name="Yuan T.T."/>
            <person name="Jiang B.G."/>
            <person name="Yang W.F."/>
            <person name="Lam T.T."/>
            <person name="Chang Q.C."/>
            <person name="Ding S.J."/>
            <person name="Wang X.J."/>
            <person name="Zhu J.G."/>
            <person name="Ruan X.D."/>
            <person name="Zhao L."/>
            <person name="Wei J.T."/>
            <person name="Ye R.Z."/>
            <person name="Que T.C."/>
            <person name="Du C.H."/>
            <person name="Zhou Y.H."/>
            <person name="Cheng J.X."/>
            <person name="Dai P.F."/>
            <person name="Guo W.B."/>
            <person name="Han X.H."/>
            <person name="Huang E.J."/>
            <person name="Li L.F."/>
            <person name="Wei W."/>
            <person name="Gao Y.C."/>
            <person name="Liu J.Z."/>
            <person name="Shao H.Z."/>
            <person name="Wang X."/>
            <person name="Wang C.C."/>
            <person name="Yang T.C."/>
            <person name="Huo Q.B."/>
            <person name="Li W."/>
            <person name="Chen H.Y."/>
            <person name="Chen S.E."/>
            <person name="Zhou L.G."/>
            <person name="Ni X.B."/>
            <person name="Tian J.H."/>
            <person name="Sheng Y."/>
            <person name="Liu T."/>
            <person name="Pan Y.S."/>
            <person name="Xia L.Y."/>
            <person name="Li J."/>
            <person name="Zhao F."/>
            <person name="Cao W.C."/>
        </authorList>
    </citation>
    <scope>NUCLEOTIDE SEQUENCE</scope>
    <source>
        <strain evidence="2">Rsan-2018</strain>
    </source>
</reference>
<dbReference type="AlphaFoldDB" id="A0A9D4PR40"/>
<sequence>MFSAGKASHLQRVFAPFDAVRLEDHADIKFLAARRGLALARRRALATPKNVHARHGRGGGHQPQGVPGVRMDHGHFQAQVAKPARCQRPGKFDTTRQRTRRVPHPRRLRRQTPRRGLKAPSPAEGAL</sequence>
<feature type="region of interest" description="Disordered" evidence="1">
    <location>
        <begin position="47"/>
        <end position="127"/>
    </location>
</feature>
<evidence type="ECO:0000256" key="1">
    <source>
        <dbReference type="SAM" id="MobiDB-lite"/>
    </source>
</evidence>
<dbReference type="EMBL" id="JABSTV010001251">
    <property type="protein sequence ID" value="KAH7951465.1"/>
    <property type="molecule type" value="Genomic_DNA"/>
</dbReference>
<feature type="compositionally biased region" description="Basic residues" evidence="1">
    <location>
        <begin position="97"/>
        <end position="117"/>
    </location>
</feature>
<evidence type="ECO:0000313" key="3">
    <source>
        <dbReference type="Proteomes" id="UP000821837"/>
    </source>
</evidence>
<organism evidence="2 3">
    <name type="scientific">Rhipicephalus sanguineus</name>
    <name type="common">Brown dog tick</name>
    <name type="synonym">Ixodes sanguineus</name>
    <dbReference type="NCBI Taxonomy" id="34632"/>
    <lineage>
        <taxon>Eukaryota</taxon>
        <taxon>Metazoa</taxon>
        <taxon>Ecdysozoa</taxon>
        <taxon>Arthropoda</taxon>
        <taxon>Chelicerata</taxon>
        <taxon>Arachnida</taxon>
        <taxon>Acari</taxon>
        <taxon>Parasitiformes</taxon>
        <taxon>Ixodida</taxon>
        <taxon>Ixodoidea</taxon>
        <taxon>Ixodidae</taxon>
        <taxon>Rhipicephalinae</taxon>
        <taxon>Rhipicephalus</taxon>
        <taxon>Rhipicephalus</taxon>
    </lineage>
</organism>
<name>A0A9D4PR40_RHISA</name>
<evidence type="ECO:0000313" key="2">
    <source>
        <dbReference type="EMBL" id="KAH7951465.1"/>
    </source>
</evidence>
<dbReference type="Proteomes" id="UP000821837">
    <property type="component" value="Chromosome 5"/>
</dbReference>
<gene>
    <name evidence="2" type="ORF">HPB52_009409</name>
</gene>
<accession>A0A9D4PR40</accession>
<comment type="caution">
    <text evidence="2">The sequence shown here is derived from an EMBL/GenBank/DDBJ whole genome shotgun (WGS) entry which is preliminary data.</text>
</comment>
<reference evidence="2" key="2">
    <citation type="submission" date="2021-09" db="EMBL/GenBank/DDBJ databases">
        <authorList>
            <person name="Jia N."/>
            <person name="Wang J."/>
            <person name="Shi W."/>
            <person name="Du L."/>
            <person name="Sun Y."/>
            <person name="Zhan W."/>
            <person name="Jiang J."/>
            <person name="Wang Q."/>
            <person name="Zhang B."/>
            <person name="Ji P."/>
            <person name="Sakyi L.B."/>
            <person name="Cui X."/>
            <person name="Yuan T."/>
            <person name="Jiang B."/>
            <person name="Yang W."/>
            <person name="Lam T.T.-Y."/>
            <person name="Chang Q."/>
            <person name="Ding S."/>
            <person name="Wang X."/>
            <person name="Zhu J."/>
            <person name="Ruan X."/>
            <person name="Zhao L."/>
            <person name="Wei J."/>
            <person name="Que T."/>
            <person name="Du C."/>
            <person name="Cheng J."/>
            <person name="Dai P."/>
            <person name="Han X."/>
            <person name="Huang E."/>
            <person name="Gao Y."/>
            <person name="Liu J."/>
            <person name="Shao H."/>
            <person name="Ye R."/>
            <person name="Li L."/>
            <person name="Wei W."/>
            <person name="Wang X."/>
            <person name="Wang C."/>
            <person name="Huo Q."/>
            <person name="Li W."/>
            <person name="Guo W."/>
            <person name="Chen H."/>
            <person name="Chen S."/>
            <person name="Zhou L."/>
            <person name="Zhou L."/>
            <person name="Ni X."/>
            <person name="Tian J."/>
            <person name="Zhou Y."/>
            <person name="Sheng Y."/>
            <person name="Liu T."/>
            <person name="Pan Y."/>
            <person name="Xia L."/>
            <person name="Li J."/>
            <person name="Zhao F."/>
            <person name="Cao W."/>
        </authorList>
    </citation>
    <scope>NUCLEOTIDE SEQUENCE</scope>
    <source>
        <strain evidence="2">Rsan-2018</strain>
        <tissue evidence="2">Larvae</tissue>
    </source>
</reference>
<keyword evidence="3" id="KW-1185">Reference proteome</keyword>
<proteinExistence type="predicted"/>
<protein>
    <submittedName>
        <fullName evidence="2">Uncharacterized protein</fullName>
    </submittedName>
</protein>